<comment type="similarity">
    <text evidence="2 9">Belongs to the SWEET sugar transporter family.</text>
</comment>
<feature type="transmembrane region" description="Helical" evidence="9">
    <location>
        <begin position="103"/>
        <end position="126"/>
    </location>
</feature>
<evidence type="ECO:0000256" key="4">
    <source>
        <dbReference type="ARBA" id="ARBA00022597"/>
    </source>
</evidence>
<dbReference type="FunFam" id="1.20.1280.290:FF:000002">
    <property type="entry name" value="Bidirectional sugar transporter SWEET"/>
    <property type="match status" value="1"/>
</dbReference>
<evidence type="ECO:0000256" key="1">
    <source>
        <dbReference type="ARBA" id="ARBA00004127"/>
    </source>
</evidence>
<dbReference type="FunFam" id="1.20.1280.290:FF:000001">
    <property type="entry name" value="Bidirectional sugar transporter SWEET"/>
    <property type="match status" value="1"/>
</dbReference>
<evidence type="ECO:0000313" key="10">
    <source>
        <dbReference type="EMBL" id="JAP19996.1"/>
    </source>
</evidence>
<keyword evidence="8 9" id="KW-0472">Membrane</keyword>
<dbReference type="PANTHER" id="PTHR10791">
    <property type="entry name" value="RAG1-ACTIVATING PROTEIN 1"/>
    <property type="match status" value="1"/>
</dbReference>
<keyword evidence="4 9" id="KW-0762">Sugar transport</keyword>
<evidence type="ECO:0000256" key="2">
    <source>
        <dbReference type="ARBA" id="ARBA00007809"/>
    </source>
</evidence>
<dbReference type="Pfam" id="PF03083">
    <property type="entry name" value="MtN3_slv"/>
    <property type="match status" value="2"/>
</dbReference>
<keyword evidence="5 9" id="KW-0812">Transmembrane</keyword>
<dbReference type="GO" id="GO:0051119">
    <property type="term" value="F:sugar transmembrane transporter activity"/>
    <property type="evidence" value="ECO:0007669"/>
    <property type="project" value="InterPro"/>
</dbReference>
<dbReference type="PANTHER" id="PTHR10791:SF195">
    <property type="entry name" value="BIDIRECTIONAL SUGAR TRANSPORTER SWEET"/>
    <property type="match status" value="1"/>
</dbReference>
<evidence type="ECO:0000256" key="3">
    <source>
        <dbReference type="ARBA" id="ARBA00022448"/>
    </source>
</evidence>
<feature type="transmembrane region" description="Helical" evidence="9">
    <location>
        <begin position="193"/>
        <end position="215"/>
    </location>
</feature>
<feature type="transmembrane region" description="Helical" evidence="9">
    <location>
        <begin position="165"/>
        <end position="187"/>
    </location>
</feature>
<keyword evidence="3 9" id="KW-0813">Transport</keyword>
<dbReference type="EMBL" id="GEDG01019374">
    <property type="protein sequence ID" value="JAP19996.1"/>
    <property type="molecule type" value="Transcribed_RNA"/>
</dbReference>
<feature type="transmembrane region" description="Helical" evidence="9">
    <location>
        <begin position="132"/>
        <end position="153"/>
    </location>
</feature>
<evidence type="ECO:0000256" key="9">
    <source>
        <dbReference type="RuleBase" id="RU910715"/>
    </source>
</evidence>
<evidence type="ECO:0000256" key="5">
    <source>
        <dbReference type="ARBA" id="ARBA00022692"/>
    </source>
</evidence>
<dbReference type="InterPro" id="IPR004316">
    <property type="entry name" value="SWEET_rpt"/>
</dbReference>
<sequence length="252" mass="28179">MLLNRDNARFAVGVIGNIIALILFLSPLSTFVRIWKSKSVEQFSPIPYLATFINCGLWVMYGLPWVTPNSLLVITINGTGLGIEIVYLTLFLLYSDRKQRMKVIIIVIVEIIFVVALGFVVLTFVHEPKKRAAIVGSICMVGNIMMYAAPLSIMKLVIKTKSVEYMPFFLSLFSFLNGVSWTSYALIRFDAYILAPNSMGTLLGLAQLLIYAAFYKSTKRQLAAREAKGEMVMTEKSVSGRVAQNPRNDSRV</sequence>
<proteinExistence type="inferred from homology"/>
<keyword evidence="6" id="KW-0677">Repeat</keyword>
<feature type="transmembrane region" description="Helical" evidence="9">
    <location>
        <begin position="12"/>
        <end position="34"/>
    </location>
</feature>
<protein>
    <recommendedName>
        <fullName evidence="9">Bidirectional sugar transporter SWEET</fullName>
    </recommendedName>
</protein>
<dbReference type="AlphaFoldDB" id="A0A0V0HHU2"/>
<name>A0A0V0HHU2_SOLCH</name>
<dbReference type="GO" id="GO:0012505">
    <property type="term" value="C:endomembrane system"/>
    <property type="evidence" value="ECO:0007669"/>
    <property type="project" value="UniProtKB-SubCell"/>
</dbReference>
<reference evidence="10" key="1">
    <citation type="submission" date="2015-12" db="EMBL/GenBank/DDBJ databases">
        <title>Gene expression during late stages of embryo sac development: a critical building block for successful pollen-pistil interactions.</title>
        <authorList>
            <person name="Liu Y."/>
            <person name="Joly V."/>
            <person name="Sabar M."/>
            <person name="Matton D.P."/>
        </authorList>
    </citation>
    <scope>NUCLEOTIDE SEQUENCE</scope>
</reference>
<feature type="transmembrane region" description="Helical" evidence="9">
    <location>
        <begin position="72"/>
        <end position="94"/>
    </location>
</feature>
<evidence type="ECO:0000256" key="6">
    <source>
        <dbReference type="ARBA" id="ARBA00022737"/>
    </source>
</evidence>
<evidence type="ECO:0000256" key="7">
    <source>
        <dbReference type="ARBA" id="ARBA00022989"/>
    </source>
</evidence>
<dbReference type="GO" id="GO:0051260">
    <property type="term" value="P:protein homooligomerization"/>
    <property type="evidence" value="ECO:0007669"/>
    <property type="project" value="UniProtKB-ARBA"/>
</dbReference>
<dbReference type="Gene3D" id="1.20.1280.290">
    <property type="match status" value="2"/>
</dbReference>
<accession>A0A0V0HHU2</accession>
<feature type="transmembrane region" description="Helical" evidence="9">
    <location>
        <begin position="46"/>
        <end position="66"/>
    </location>
</feature>
<evidence type="ECO:0000256" key="8">
    <source>
        <dbReference type="ARBA" id="ARBA00023136"/>
    </source>
</evidence>
<organism evidence="10">
    <name type="scientific">Solanum chacoense</name>
    <name type="common">Chaco potato</name>
    <dbReference type="NCBI Taxonomy" id="4108"/>
    <lineage>
        <taxon>Eukaryota</taxon>
        <taxon>Viridiplantae</taxon>
        <taxon>Streptophyta</taxon>
        <taxon>Embryophyta</taxon>
        <taxon>Tracheophyta</taxon>
        <taxon>Spermatophyta</taxon>
        <taxon>Magnoliopsida</taxon>
        <taxon>eudicotyledons</taxon>
        <taxon>Gunneridae</taxon>
        <taxon>Pentapetalae</taxon>
        <taxon>asterids</taxon>
        <taxon>lamiids</taxon>
        <taxon>Solanales</taxon>
        <taxon>Solanaceae</taxon>
        <taxon>Solanoideae</taxon>
        <taxon>Solaneae</taxon>
        <taxon>Solanum</taxon>
    </lineage>
</organism>
<comment type="function">
    <text evidence="9">Mediates both low-affinity uptake and efflux of sugar across the membrane.</text>
</comment>
<dbReference type="InterPro" id="IPR047664">
    <property type="entry name" value="SWEET"/>
</dbReference>
<keyword evidence="7 9" id="KW-1133">Transmembrane helix</keyword>
<dbReference type="GO" id="GO:0005886">
    <property type="term" value="C:plasma membrane"/>
    <property type="evidence" value="ECO:0007669"/>
    <property type="project" value="UniProtKB-SubCell"/>
</dbReference>
<comment type="subcellular location">
    <subcellularLocation>
        <location evidence="9">Cell membrane</location>
        <topology evidence="9">Multi-pass membrane protein</topology>
    </subcellularLocation>
    <subcellularLocation>
        <location evidence="1">Endomembrane system</location>
        <topology evidence="1">Multi-pass membrane protein</topology>
    </subcellularLocation>
</comment>